<dbReference type="InterPro" id="IPR000917">
    <property type="entry name" value="Sulfatase_N"/>
</dbReference>
<evidence type="ECO:0000313" key="9">
    <source>
        <dbReference type="EMBL" id="QEL15767.1"/>
    </source>
</evidence>
<keyword evidence="3" id="KW-0479">Metal-binding</keyword>
<sequence length="427" mass="47455">MRLSLALGFLLFTSVATAAPPNVVLIVSDDHAWTDYGFMRHPHVKTPHLDKLAAQSLAFTRGYVPTSLCCPSLASLVTGLYPHQHKVTSNDPPLPAGMKAAEFQKSQAFLDGRERMNKHLEAVPTLPKLLAENGYRCLQTGKWWQGDFKRGGFTHGMTKGVRHGDEGLDIGRKTMQPIYDFIGESTKEGKPFFVWYAPMMPHTPHNPPAELLKKYEGKGTPSEAKYWAMIEWFDQTCGELLNHLDEKKLTDNTIVVYLADNGWIQDPKGTLSVRSKRTPYDAGLRTPILLRWPGRVKPRVAEELAISLDIMPTLLNACDIVPPKDLPGVSLLDVAALKGRTTLFGECFTHNAVDLDVPAKSIRHRWVIDGHWKLIVPHVPADADGPGKPELYDLAADPEEKTDLAAGKPEQVKALTAKLDAWWNPGR</sequence>
<keyword evidence="10" id="KW-1185">Reference proteome</keyword>
<evidence type="ECO:0000259" key="8">
    <source>
        <dbReference type="Pfam" id="PF00884"/>
    </source>
</evidence>
<name>A0A5C1AC47_9BACT</name>
<accession>A0A5C1AC47</accession>
<evidence type="ECO:0000256" key="3">
    <source>
        <dbReference type="ARBA" id="ARBA00022723"/>
    </source>
</evidence>
<dbReference type="GO" id="GO:0046872">
    <property type="term" value="F:metal ion binding"/>
    <property type="evidence" value="ECO:0007669"/>
    <property type="project" value="UniProtKB-KW"/>
</dbReference>
<dbReference type="KEGG" id="lrs:PX52LOC_02703"/>
<dbReference type="PANTHER" id="PTHR42693:SF42">
    <property type="entry name" value="ARYLSULFATASE G"/>
    <property type="match status" value="1"/>
</dbReference>
<proteinExistence type="inferred from homology"/>
<dbReference type="SUPFAM" id="SSF53649">
    <property type="entry name" value="Alkaline phosphatase-like"/>
    <property type="match status" value="1"/>
</dbReference>
<keyword evidence="5" id="KW-0378">Hydrolase</keyword>
<evidence type="ECO:0000256" key="7">
    <source>
        <dbReference type="SAM" id="SignalP"/>
    </source>
</evidence>
<dbReference type="Gene3D" id="3.40.720.10">
    <property type="entry name" value="Alkaline Phosphatase, subunit A"/>
    <property type="match status" value="2"/>
</dbReference>
<dbReference type="AlphaFoldDB" id="A0A5C1AC47"/>
<evidence type="ECO:0000256" key="5">
    <source>
        <dbReference type="ARBA" id="ARBA00022801"/>
    </source>
</evidence>
<gene>
    <name evidence="9" type="ORF">PX52LOC_02703</name>
</gene>
<comment type="similarity">
    <text evidence="2">Belongs to the sulfatase family.</text>
</comment>
<evidence type="ECO:0000256" key="4">
    <source>
        <dbReference type="ARBA" id="ARBA00022729"/>
    </source>
</evidence>
<dbReference type="EMBL" id="CP042425">
    <property type="protein sequence ID" value="QEL15767.1"/>
    <property type="molecule type" value="Genomic_DNA"/>
</dbReference>
<dbReference type="PANTHER" id="PTHR42693">
    <property type="entry name" value="ARYLSULFATASE FAMILY MEMBER"/>
    <property type="match status" value="1"/>
</dbReference>
<dbReference type="InterPro" id="IPR050738">
    <property type="entry name" value="Sulfatase"/>
</dbReference>
<evidence type="ECO:0000256" key="1">
    <source>
        <dbReference type="ARBA" id="ARBA00001913"/>
    </source>
</evidence>
<dbReference type="RefSeq" id="WP_149110547.1">
    <property type="nucleotide sequence ID" value="NZ_CP042425.1"/>
</dbReference>
<keyword evidence="4 7" id="KW-0732">Signal</keyword>
<evidence type="ECO:0000313" key="10">
    <source>
        <dbReference type="Proteomes" id="UP000324974"/>
    </source>
</evidence>
<dbReference type="CDD" id="cd16027">
    <property type="entry name" value="SGSH"/>
    <property type="match status" value="1"/>
</dbReference>
<organism evidence="9 10">
    <name type="scientific">Limnoglobus roseus</name>
    <dbReference type="NCBI Taxonomy" id="2598579"/>
    <lineage>
        <taxon>Bacteria</taxon>
        <taxon>Pseudomonadati</taxon>
        <taxon>Planctomycetota</taxon>
        <taxon>Planctomycetia</taxon>
        <taxon>Gemmatales</taxon>
        <taxon>Gemmataceae</taxon>
        <taxon>Limnoglobus</taxon>
    </lineage>
</organism>
<feature type="signal peptide" evidence="7">
    <location>
        <begin position="1"/>
        <end position="18"/>
    </location>
</feature>
<protein>
    <submittedName>
        <fullName evidence="9">Sulfatase</fullName>
    </submittedName>
</protein>
<reference evidence="10" key="1">
    <citation type="submission" date="2019-08" db="EMBL/GenBank/DDBJ databases">
        <title>Limnoglobus roseus gen. nov., sp. nov., a novel freshwater planctomycete with a giant genome from the family Gemmataceae.</title>
        <authorList>
            <person name="Kulichevskaya I.S."/>
            <person name="Naumoff D.G."/>
            <person name="Miroshnikov K."/>
            <person name="Ivanova A."/>
            <person name="Philippov D.A."/>
            <person name="Hakobyan A."/>
            <person name="Rijpstra I.C."/>
            <person name="Sinninghe Damste J.S."/>
            <person name="Liesack W."/>
            <person name="Dedysh S.N."/>
        </authorList>
    </citation>
    <scope>NUCLEOTIDE SEQUENCE [LARGE SCALE GENOMIC DNA]</scope>
    <source>
        <strain evidence="10">PX52</strain>
    </source>
</reference>
<dbReference type="Proteomes" id="UP000324974">
    <property type="component" value="Chromosome"/>
</dbReference>
<feature type="domain" description="Sulfatase N-terminal" evidence="8">
    <location>
        <begin position="21"/>
        <end position="319"/>
    </location>
</feature>
<dbReference type="InterPro" id="IPR017850">
    <property type="entry name" value="Alkaline_phosphatase_core_sf"/>
</dbReference>
<comment type="cofactor">
    <cofactor evidence="1">
        <name>Ca(2+)</name>
        <dbReference type="ChEBI" id="CHEBI:29108"/>
    </cofactor>
</comment>
<evidence type="ECO:0000256" key="6">
    <source>
        <dbReference type="ARBA" id="ARBA00022837"/>
    </source>
</evidence>
<dbReference type="Pfam" id="PF00884">
    <property type="entry name" value="Sulfatase"/>
    <property type="match status" value="1"/>
</dbReference>
<feature type="chain" id="PRO_5022973632" evidence="7">
    <location>
        <begin position="19"/>
        <end position="427"/>
    </location>
</feature>
<dbReference type="GO" id="GO:0004065">
    <property type="term" value="F:arylsulfatase activity"/>
    <property type="evidence" value="ECO:0007669"/>
    <property type="project" value="TreeGrafter"/>
</dbReference>
<keyword evidence="6" id="KW-0106">Calcium</keyword>
<evidence type="ECO:0000256" key="2">
    <source>
        <dbReference type="ARBA" id="ARBA00008779"/>
    </source>
</evidence>
<dbReference type="OrthoDB" id="246867at2"/>